<evidence type="ECO:0000256" key="5">
    <source>
        <dbReference type="ARBA" id="ARBA00022833"/>
    </source>
</evidence>
<evidence type="ECO:0000256" key="2">
    <source>
        <dbReference type="ARBA" id="ARBA00007174"/>
    </source>
</evidence>
<evidence type="ECO:0000256" key="4">
    <source>
        <dbReference type="ARBA" id="ARBA00022723"/>
    </source>
</evidence>
<keyword evidence="4" id="KW-0479">Metal-binding</keyword>
<dbReference type="NCBIfam" id="TIGR00357">
    <property type="entry name" value="peptide-methionine (R)-S-oxide reductase MsrB"/>
    <property type="match status" value="1"/>
</dbReference>
<name>A0A1E3VTZ4_9HYPH</name>
<dbReference type="SUPFAM" id="SSF51316">
    <property type="entry name" value="Mss4-like"/>
    <property type="match status" value="1"/>
</dbReference>
<dbReference type="PROSITE" id="PS51790">
    <property type="entry name" value="MSRB"/>
    <property type="match status" value="1"/>
</dbReference>
<dbReference type="AlphaFoldDB" id="A0A1E3VTZ4"/>
<comment type="caution">
    <text evidence="9">The sequence shown here is derived from an EMBL/GenBank/DDBJ whole genome shotgun (WGS) entry which is preliminary data.</text>
</comment>
<protein>
    <recommendedName>
        <fullName evidence="3">peptide-methionine (R)-S-oxide reductase</fullName>
        <ecNumber evidence="3">1.8.4.12</ecNumber>
    </recommendedName>
</protein>
<dbReference type="GO" id="GO:0006979">
    <property type="term" value="P:response to oxidative stress"/>
    <property type="evidence" value="ECO:0007669"/>
    <property type="project" value="InterPro"/>
</dbReference>
<dbReference type="InterPro" id="IPR002579">
    <property type="entry name" value="Met_Sox_Rdtase_MsrB_dom"/>
</dbReference>
<dbReference type="STRING" id="1774969.AUC69_12905"/>
<evidence type="ECO:0000313" key="9">
    <source>
        <dbReference type="EMBL" id="ODR97020.1"/>
    </source>
</evidence>
<dbReference type="GO" id="GO:0033743">
    <property type="term" value="F:peptide-methionine (R)-S-oxide reductase activity"/>
    <property type="evidence" value="ECO:0007669"/>
    <property type="project" value="UniProtKB-EC"/>
</dbReference>
<dbReference type="InterPro" id="IPR006311">
    <property type="entry name" value="TAT_signal"/>
</dbReference>
<comment type="cofactor">
    <cofactor evidence="1">
        <name>Zn(2+)</name>
        <dbReference type="ChEBI" id="CHEBI:29105"/>
    </cofactor>
</comment>
<dbReference type="PROSITE" id="PS51318">
    <property type="entry name" value="TAT"/>
    <property type="match status" value="1"/>
</dbReference>
<keyword evidence="5" id="KW-0862">Zinc</keyword>
<dbReference type="GO" id="GO:0030091">
    <property type="term" value="P:protein repair"/>
    <property type="evidence" value="ECO:0007669"/>
    <property type="project" value="InterPro"/>
</dbReference>
<comment type="catalytic activity">
    <reaction evidence="7">
        <text>L-methionyl-[protein] + [thioredoxin]-disulfide + H2O = L-methionyl-(R)-S-oxide-[protein] + [thioredoxin]-dithiol</text>
        <dbReference type="Rhea" id="RHEA:24164"/>
        <dbReference type="Rhea" id="RHEA-COMP:10698"/>
        <dbReference type="Rhea" id="RHEA-COMP:10700"/>
        <dbReference type="Rhea" id="RHEA-COMP:12313"/>
        <dbReference type="Rhea" id="RHEA-COMP:12314"/>
        <dbReference type="ChEBI" id="CHEBI:15377"/>
        <dbReference type="ChEBI" id="CHEBI:16044"/>
        <dbReference type="ChEBI" id="CHEBI:29950"/>
        <dbReference type="ChEBI" id="CHEBI:45764"/>
        <dbReference type="ChEBI" id="CHEBI:50058"/>
        <dbReference type="EC" id="1.8.4.12"/>
    </reaction>
</comment>
<dbReference type="InterPro" id="IPR011057">
    <property type="entry name" value="Mss4-like_sf"/>
</dbReference>
<dbReference type="Pfam" id="PF01641">
    <property type="entry name" value="SelR"/>
    <property type="match status" value="1"/>
</dbReference>
<dbReference type="PANTHER" id="PTHR10173">
    <property type="entry name" value="METHIONINE SULFOXIDE REDUCTASE"/>
    <property type="match status" value="1"/>
</dbReference>
<dbReference type="GO" id="GO:0046872">
    <property type="term" value="F:metal ion binding"/>
    <property type="evidence" value="ECO:0007669"/>
    <property type="project" value="UniProtKB-KW"/>
</dbReference>
<dbReference type="GO" id="GO:0005737">
    <property type="term" value="C:cytoplasm"/>
    <property type="evidence" value="ECO:0007669"/>
    <property type="project" value="TreeGrafter"/>
</dbReference>
<reference evidence="9 10" key="1">
    <citation type="journal article" date="2016" name="Environ. Microbiol.">
        <title>New Methyloceanibacter diversity from North Sea sediments includes methanotroph containing solely the soluble methane monooxygenase.</title>
        <authorList>
            <person name="Vekeman B."/>
            <person name="Kerckhof F.M."/>
            <person name="Cremers G."/>
            <person name="de Vos P."/>
            <person name="Vandamme P."/>
            <person name="Boon N."/>
            <person name="Op den Camp H.J."/>
            <person name="Heylen K."/>
        </authorList>
    </citation>
    <scope>NUCLEOTIDE SEQUENCE [LARGE SCALE GENOMIC DNA]</scope>
    <source>
        <strain evidence="9 10">R-67175</strain>
    </source>
</reference>
<dbReference type="RefSeq" id="WP_069442048.1">
    <property type="nucleotide sequence ID" value="NZ_LPWF01000027.1"/>
</dbReference>
<evidence type="ECO:0000256" key="7">
    <source>
        <dbReference type="ARBA" id="ARBA00048488"/>
    </source>
</evidence>
<evidence type="ECO:0000256" key="1">
    <source>
        <dbReference type="ARBA" id="ARBA00001947"/>
    </source>
</evidence>
<dbReference type="EC" id="1.8.4.12" evidence="3"/>
<evidence type="ECO:0000256" key="6">
    <source>
        <dbReference type="ARBA" id="ARBA00023002"/>
    </source>
</evidence>
<comment type="similarity">
    <text evidence="2">Belongs to the MsrB Met sulfoxide reductase family.</text>
</comment>
<proteinExistence type="inferred from homology"/>
<keyword evidence="10" id="KW-1185">Reference proteome</keyword>
<dbReference type="Gene3D" id="2.170.150.20">
    <property type="entry name" value="Peptide methionine sulfoxide reductase"/>
    <property type="match status" value="1"/>
</dbReference>
<accession>A0A1E3VTZ4</accession>
<dbReference type="EMBL" id="LPWF01000027">
    <property type="protein sequence ID" value="ODR97020.1"/>
    <property type="molecule type" value="Genomic_DNA"/>
</dbReference>
<organism evidence="9 10">
    <name type="scientific">Methyloceanibacter superfactus</name>
    <dbReference type="NCBI Taxonomy" id="1774969"/>
    <lineage>
        <taxon>Bacteria</taxon>
        <taxon>Pseudomonadati</taxon>
        <taxon>Pseudomonadota</taxon>
        <taxon>Alphaproteobacteria</taxon>
        <taxon>Hyphomicrobiales</taxon>
        <taxon>Hyphomicrobiaceae</taxon>
        <taxon>Methyloceanibacter</taxon>
    </lineage>
</organism>
<evidence type="ECO:0000259" key="8">
    <source>
        <dbReference type="PROSITE" id="PS51790"/>
    </source>
</evidence>
<sequence>MITRREILLGTAGVAAVAAAGIAALKWQGGEATAATDGHFEVTKTPEEWRKILTPEQYAVLREEDTERAWTSPLNKEKRAGTFVCAGCDLPLFRSETKFESGTGWPSFYAPIEGAVETSQDWSFGLLRDEVHCRRCGGHLGHVFNDGPKPTGLRYCMNGVAMKFVPA</sequence>
<dbReference type="PANTHER" id="PTHR10173:SF57">
    <property type="entry name" value="PEPTIDE-METHIONINE (R)-S-OXIDE REDUCTASE"/>
    <property type="match status" value="1"/>
</dbReference>
<evidence type="ECO:0000313" key="10">
    <source>
        <dbReference type="Proteomes" id="UP000094472"/>
    </source>
</evidence>
<keyword evidence="6" id="KW-0560">Oxidoreductase</keyword>
<dbReference type="FunFam" id="2.170.150.20:FF:000001">
    <property type="entry name" value="Peptide methionine sulfoxide reductase MsrB"/>
    <property type="match status" value="1"/>
</dbReference>
<gene>
    <name evidence="9" type="ORF">AUC69_12905</name>
</gene>
<feature type="domain" description="MsrB" evidence="8">
    <location>
        <begin position="46"/>
        <end position="167"/>
    </location>
</feature>
<dbReference type="InterPro" id="IPR028427">
    <property type="entry name" value="Met_Sox_Rdtase_MsrB"/>
</dbReference>
<evidence type="ECO:0000256" key="3">
    <source>
        <dbReference type="ARBA" id="ARBA00012499"/>
    </source>
</evidence>
<dbReference type="OrthoDB" id="9785497at2"/>
<dbReference type="Proteomes" id="UP000094472">
    <property type="component" value="Unassembled WGS sequence"/>
</dbReference>